<evidence type="ECO:0000313" key="3">
    <source>
        <dbReference type="EMBL" id="TFJ88373.1"/>
    </source>
</evidence>
<comment type="caution">
    <text evidence="3">The sequence shown here is derived from an EMBL/GenBank/DDBJ whole genome shotgun (WGS) entry which is preliminary data.</text>
</comment>
<dbReference type="AlphaFoldDB" id="A0A4D9DE37"/>
<dbReference type="EMBL" id="SDOX01000002">
    <property type="protein sequence ID" value="TFJ88373.1"/>
    <property type="molecule type" value="Genomic_DNA"/>
</dbReference>
<reference evidence="3 4" key="1">
    <citation type="submission" date="2019-01" db="EMBL/GenBank/DDBJ databases">
        <title>Nuclear Genome Assembly of the Microalgal Biofuel strain Nannochloropsis salina CCMP1776.</title>
        <authorList>
            <person name="Hovde B."/>
        </authorList>
    </citation>
    <scope>NUCLEOTIDE SEQUENCE [LARGE SCALE GENOMIC DNA]</scope>
    <source>
        <strain evidence="3 4">CCMP1776</strain>
    </source>
</reference>
<dbReference type="PANTHER" id="PTHR13261:SF0">
    <property type="entry name" value="BRCA2 AND CDKN1A-INTERACTING PROTEIN"/>
    <property type="match status" value="1"/>
</dbReference>
<dbReference type="PANTHER" id="PTHR13261">
    <property type="entry name" value="BRCA2 AND CDKN1A INTERACTING PROTEIN"/>
    <property type="match status" value="1"/>
</dbReference>
<dbReference type="GO" id="GO:0005634">
    <property type="term" value="C:nucleus"/>
    <property type="evidence" value="ECO:0007669"/>
    <property type="project" value="TreeGrafter"/>
</dbReference>
<evidence type="ECO:0000256" key="1">
    <source>
        <dbReference type="ARBA" id="ARBA00006781"/>
    </source>
</evidence>
<dbReference type="InterPro" id="IPR025602">
    <property type="entry name" value="BCP1_family"/>
</dbReference>
<gene>
    <name evidence="3" type="ORF">NSK_000722</name>
</gene>
<feature type="compositionally biased region" description="Polar residues" evidence="2">
    <location>
        <begin position="78"/>
        <end position="90"/>
    </location>
</feature>
<keyword evidence="4" id="KW-1185">Reference proteome</keyword>
<proteinExistence type="inferred from homology"/>
<protein>
    <submittedName>
        <fullName evidence="3">Uncharacterized protein</fullName>
    </submittedName>
</protein>
<dbReference type="OrthoDB" id="27543at2759"/>
<dbReference type="Proteomes" id="UP000355283">
    <property type="component" value="Unassembled WGS sequence"/>
</dbReference>
<name>A0A4D9DE37_9STRA</name>
<organism evidence="3 4">
    <name type="scientific">Nannochloropsis salina CCMP1776</name>
    <dbReference type="NCBI Taxonomy" id="1027361"/>
    <lineage>
        <taxon>Eukaryota</taxon>
        <taxon>Sar</taxon>
        <taxon>Stramenopiles</taxon>
        <taxon>Ochrophyta</taxon>
        <taxon>Eustigmatophyceae</taxon>
        <taxon>Eustigmatales</taxon>
        <taxon>Monodopsidaceae</taxon>
        <taxon>Microchloropsis</taxon>
        <taxon>Microchloropsis salina</taxon>
    </lineage>
</organism>
<evidence type="ECO:0000256" key="2">
    <source>
        <dbReference type="SAM" id="MobiDB-lite"/>
    </source>
</evidence>
<accession>A0A4D9DE37</accession>
<feature type="compositionally biased region" description="Basic and acidic residues" evidence="2">
    <location>
        <begin position="91"/>
        <end position="110"/>
    </location>
</feature>
<dbReference type="Pfam" id="PF13862">
    <property type="entry name" value="BCCIP"/>
    <property type="match status" value="1"/>
</dbReference>
<comment type="similarity">
    <text evidence="1">Belongs to the BCP1 family.</text>
</comment>
<evidence type="ECO:0000313" key="4">
    <source>
        <dbReference type="Proteomes" id="UP000355283"/>
    </source>
</evidence>
<sequence>MKKKTKSTSSTPKGYGKRPHKDAEPAPGGTEAAVLSLASSSSSSDDDYTEDEIKLYGTGEVGSGSSSSSSSDEEDPKNSTTGGASSTISKNYKEKERSIKEHEIKEENGKEVQVSFDVSDPEENFFFGIRSLLQWLEPEGVNITALADLIVEEKGLGSIIHCTAETDVFAFATTLSLAAHQKNEGIQSLCDNLLRPRCPPTLKKTLEHALGSPETFVFLHARFVNLPLPLVPVLHSSSEEDRAWAQSNDVRGRDEVSLLVEMGATFPAIKNLITLSPCSVDLGRGNNKNASSLPYAPNEAIYDRFEDELLVQAAEMNYCFARAPPQEAKKKGKEPNGKYELMKDGESDVKVAVEVLKKRKRSSKVGAKNEREGGESVAGQGVVISLIETKKLSECLRQMKEMVG</sequence>
<feature type="region of interest" description="Disordered" evidence="2">
    <location>
        <begin position="1"/>
        <end position="112"/>
    </location>
</feature>